<dbReference type="SUPFAM" id="SSF47648">
    <property type="entry name" value="Nucleoside phosphorylase/phosphoribosyltransferase N-terminal domain"/>
    <property type="match status" value="1"/>
</dbReference>
<dbReference type="PANTHER" id="PTHR43285">
    <property type="entry name" value="ANTHRANILATE PHOSPHORIBOSYLTRANSFERASE"/>
    <property type="match status" value="1"/>
</dbReference>
<dbReference type="OrthoDB" id="9806430at2"/>
<dbReference type="GO" id="GO:0000162">
    <property type="term" value="P:L-tryptophan biosynthetic process"/>
    <property type="evidence" value="ECO:0007669"/>
    <property type="project" value="InterPro"/>
</dbReference>
<dbReference type="STRING" id="880072.Desac_2702"/>
<reference evidence="5 6" key="1">
    <citation type="journal article" date="2011" name="Stand. Genomic Sci.">
        <title>Complete genome sequence of the acetate-degrading sulfate reducer Desulfobacca acetoxidans type strain (ASRB2).</title>
        <authorList>
            <person name="Goker M."/>
            <person name="Teshima H."/>
            <person name="Lapidus A."/>
            <person name="Nolan M."/>
            <person name="Lucas S."/>
            <person name="Hammon N."/>
            <person name="Deshpande S."/>
            <person name="Cheng J.F."/>
            <person name="Tapia R."/>
            <person name="Han C."/>
            <person name="Goodwin L."/>
            <person name="Pitluck S."/>
            <person name="Huntemann M."/>
            <person name="Liolios K."/>
            <person name="Ivanova N."/>
            <person name="Pagani I."/>
            <person name="Mavromatis K."/>
            <person name="Ovchinikova G."/>
            <person name="Pati A."/>
            <person name="Chen A."/>
            <person name="Palaniappan K."/>
            <person name="Land M."/>
            <person name="Hauser L."/>
            <person name="Brambilla E.M."/>
            <person name="Rohde M."/>
            <person name="Spring S."/>
            <person name="Detter J.C."/>
            <person name="Woyke T."/>
            <person name="Bristow J."/>
            <person name="Eisen J.A."/>
            <person name="Markowitz V."/>
            <person name="Hugenholtz P."/>
            <person name="Kyrpides N.C."/>
            <person name="Klenk H.P."/>
        </authorList>
    </citation>
    <scope>NUCLEOTIDE SEQUENCE [LARGE SCALE GENOMIC DNA]</scope>
    <source>
        <strain evidence="6">ATCC 700848 / DSM 11109 / ASRB2</strain>
    </source>
</reference>
<dbReference type="EMBL" id="CP002629">
    <property type="protein sequence ID" value="AEB10517.1"/>
    <property type="molecule type" value="Genomic_DNA"/>
</dbReference>
<dbReference type="GO" id="GO:0005829">
    <property type="term" value="C:cytosol"/>
    <property type="evidence" value="ECO:0007669"/>
    <property type="project" value="TreeGrafter"/>
</dbReference>
<dbReference type="RefSeq" id="WP_013707626.1">
    <property type="nucleotide sequence ID" value="NC_015388.1"/>
</dbReference>
<evidence type="ECO:0000313" key="6">
    <source>
        <dbReference type="Proteomes" id="UP000000483"/>
    </source>
</evidence>
<organism evidence="5 6">
    <name type="scientific">Desulfobacca acetoxidans (strain ATCC 700848 / DSM 11109 / ASRB2)</name>
    <dbReference type="NCBI Taxonomy" id="880072"/>
    <lineage>
        <taxon>Bacteria</taxon>
        <taxon>Pseudomonadati</taxon>
        <taxon>Thermodesulfobacteriota</taxon>
        <taxon>Desulfobaccia</taxon>
        <taxon>Desulfobaccales</taxon>
        <taxon>Desulfobaccaceae</taxon>
        <taxon>Desulfobacca</taxon>
    </lineage>
</organism>
<evidence type="ECO:0000256" key="1">
    <source>
        <dbReference type="ARBA" id="ARBA00022676"/>
    </source>
</evidence>
<keyword evidence="6" id="KW-1185">Reference proteome</keyword>
<accession>F2NIP2</accession>
<dbReference type="EC" id="2.4.2.18" evidence="5"/>
<dbReference type="eggNOG" id="COG0547">
    <property type="taxonomic scope" value="Bacteria"/>
</dbReference>
<dbReference type="InterPro" id="IPR036320">
    <property type="entry name" value="Glycosyl_Trfase_fam3_N_dom_sf"/>
</dbReference>
<keyword evidence="2 5" id="KW-0808">Transferase</keyword>
<dbReference type="InterPro" id="IPR000312">
    <property type="entry name" value="Glycosyl_Trfase_fam3"/>
</dbReference>
<proteinExistence type="predicted"/>
<reference evidence="6" key="2">
    <citation type="submission" date="2011-03" db="EMBL/GenBank/DDBJ databases">
        <title>The complete genome of Desulfobacca acetoxidans DSM 11109.</title>
        <authorList>
            <consortium name="US DOE Joint Genome Institute (JGI-PGF)"/>
            <person name="Lucas S."/>
            <person name="Copeland A."/>
            <person name="Lapidus A."/>
            <person name="Bruce D."/>
            <person name="Goodwin L."/>
            <person name="Pitluck S."/>
            <person name="Peters L."/>
            <person name="Kyrpides N."/>
            <person name="Mavromatis K."/>
            <person name="Ivanova N."/>
            <person name="Ovchinnikova G."/>
            <person name="Teshima H."/>
            <person name="Detter J.C."/>
            <person name="Han C."/>
            <person name="Land M."/>
            <person name="Hauser L."/>
            <person name="Markowitz V."/>
            <person name="Cheng J.-F."/>
            <person name="Hugenholtz P."/>
            <person name="Woyke T."/>
            <person name="Wu D."/>
            <person name="Spring S."/>
            <person name="Schueler E."/>
            <person name="Brambilla E."/>
            <person name="Klenk H.-P."/>
            <person name="Eisen J.A."/>
        </authorList>
    </citation>
    <scope>NUCLEOTIDE SEQUENCE [LARGE SCALE GENOMIC DNA]</scope>
    <source>
        <strain evidence="6">ATCC 700848 / DSM 11109 / ASRB2</strain>
    </source>
</reference>
<dbReference type="InterPro" id="IPR035902">
    <property type="entry name" value="Nuc_phospho_transferase"/>
</dbReference>
<gene>
    <name evidence="5" type="ordered locus">Desac_2702</name>
</gene>
<feature type="domain" description="Glycosyl transferase family 3 N-terminal" evidence="4">
    <location>
        <begin position="18"/>
        <end position="75"/>
    </location>
</feature>
<dbReference type="HOGENOM" id="CLU_034315_3_0_7"/>
<evidence type="ECO:0000313" key="5">
    <source>
        <dbReference type="EMBL" id="AEB10517.1"/>
    </source>
</evidence>
<dbReference type="AlphaFoldDB" id="F2NIP2"/>
<dbReference type="InterPro" id="IPR017459">
    <property type="entry name" value="Glycosyl_Trfase_fam3_N_dom"/>
</dbReference>
<keyword evidence="1 5" id="KW-0328">Glycosyltransferase</keyword>
<dbReference type="KEGG" id="dao:Desac_2702"/>
<evidence type="ECO:0000256" key="2">
    <source>
        <dbReference type="ARBA" id="ARBA00022679"/>
    </source>
</evidence>
<dbReference type="NCBIfam" id="TIGR01245">
    <property type="entry name" value="trpD"/>
    <property type="match status" value="1"/>
</dbReference>
<feature type="domain" description="Glycosyl transferase family 3" evidence="3">
    <location>
        <begin position="89"/>
        <end position="347"/>
    </location>
</feature>
<evidence type="ECO:0000259" key="4">
    <source>
        <dbReference type="Pfam" id="PF02885"/>
    </source>
</evidence>
<dbReference type="GO" id="GO:0004048">
    <property type="term" value="F:anthranilate phosphoribosyltransferase activity"/>
    <property type="evidence" value="ECO:0007669"/>
    <property type="project" value="UniProtKB-EC"/>
</dbReference>
<sequence length="385" mass="41541">MNNPKNYDELELRRFGRAITELAQGQHLSREETKELYRQILLAEQPDLQQGAFLAAHMAKSPTLDEIAGAWEAQMDYDVETIDPPLPGPCADIVGTGSDYLKTLNASSGAAILAAAAGAYVAKKGARAATGVSGASDIFETFGVDLKAPLSQAAQALTAHRLCYIPGERFLRSGWGRLIAVMRFRTIFNLACPLLLPCRPTRYLVIGAYSADLARQLVNICREIGLAGALGLYGQSDQHEPDQGMDEVSVCGPTLVVELRHDQITEYVLEPEDLGLRRYPYEKIAAQGDTYQNALALLKVLSAGTNGAAADFLAANAAAVLYLLNLAPSWPAAVEQARQTLAAGKALDTLRSLVAVQQGNSRHGEEKLNKLLHQINSSTTLIAWN</sequence>
<name>F2NIP2_DESAR</name>
<protein>
    <submittedName>
        <fullName evidence="5">Anthranilate phosphoribosyltransferase</fullName>
        <ecNumber evidence="5">2.4.2.18</ecNumber>
    </submittedName>
</protein>
<dbReference type="Pfam" id="PF02885">
    <property type="entry name" value="Glycos_trans_3N"/>
    <property type="match status" value="1"/>
</dbReference>
<dbReference type="Proteomes" id="UP000000483">
    <property type="component" value="Chromosome"/>
</dbReference>
<dbReference type="Gene3D" id="1.20.970.10">
    <property type="entry name" value="Transferase, Pyrimidine Nucleoside Phosphorylase, Chain C"/>
    <property type="match status" value="1"/>
</dbReference>
<dbReference type="InterPro" id="IPR005940">
    <property type="entry name" value="Anthranilate_Pribosyl_Tfrase"/>
</dbReference>
<evidence type="ECO:0000259" key="3">
    <source>
        <dbReference type="Pfam" id="PF00591"/>
    </source>
</evidence>
<dbReference type="Gene3D" id="3.40.1030.10">
    <property type="entry name" value="Nucleoside phosphorylase/phosphoribosyltransferase catalytic domain"/>
    <property type="match status" value="1"/>
</dbReference>
<dbReference type="Pfam" id="PF00591">
    <property type="entry name" value="Glycos_transf_3"/>
    <property type="match status" value="1"/>
</dbReference>
<dbReference type="SUPFAM" id="SSF52418">
    <property type="entry name" value="Nucleoside phosphorylase/phosphoribosyltransferase catalytic domain"/>
    <property type="match status" value="1"/>
</dbReference>
<dbReference type="PANTHER" id="PTHR43285:SF2">
    <property type="entry name" value="ANTHRANILATE PHOSPHORIBOSYLTRANSFERASE"/>
    <property type="match status" value="1"/>
</dbReference>